<dbReference type="Gene3D" id="3.40.50.300">
    <property type="entry name" value="P-loop containing nucleotide triphosphate hydrolases"/>
    <property type="match status" value="1"/>
</dbReference>
<keyword evidence="3" id="KW-1185">Reference proteome</keyword>
<organism evidence="2 3">
    <name type="scientific">Mediterraneibacter catenae</name>
    <dbReference type="NCBI Taxonomy" id="2594882"/>
    <lineage>
        <taxon>Bacteria</taxon>
        <taxon>Bacillati</taxon>
        <taxon>Bacillota</taxon>
        <taxon>Clostridia</taxon>
        <taxon>Lachnospirales</taxon>
        <taxon>Lachnospiraceae</taxon>
        <taxon>Mediterraneibacter</taxon>
    </lineage>
</organism>
<evidence type="ECO:0000259" key="1">
    <source>
        <dbReference type="Pfam" id="PF01695"/>
    </source>
</evidence>
<dbReference type="OrthoDB" id="9776217at2"/>
<reference evidence="2" key="1">
    <citation type="submission" date="2019-07" db="EMBL/GenBank/DDBJ databases">
        <authorList>
            <person name="Wongkuna S."/>
            <person name="Scaria J."/>
        </authorList>
    </citation>
    <scope>NUCLEOTIDE SEQUENCE [LARGE SCALE GENOMIC DNA]</scope>
    <source>
        <strain evidence="2">SW178</strain>
    </source>
</reference>
<dbReference type="AlphaFoldDB" id="A0A5M9HUH6"/>
<dbReference type="EMBL" id="VMSO01000029">
    <property type="protein sequence ID" value="KAA8500328.1"/>
    <property type="molecule type" value="Genomic_DNA"/>
</dbReference>
<dbReference type="InterPro" id="IPR027417">
    <property type="entry name" value="P-loop_NTPase"/>
</dbReference>
<protein>
    <submittedName>
        <fullName evidence="2">AAA family ATPase</fullName>
    </submittedName>
</protein>
<proteinExistence type="predicted"/>
<evidence type="ECO:0000313" key="2">
    <source>
        <dbReference type="EMBL" id="KAA8500328.1"/>
    </source>
</evidence>
<dbReference type="PANTHER" id="PTHR30050">
    <property type="entry name" value="CHROMOSOMAL REPLICATION INITIATOR PROTEIN DNAA"/>
    <property type="match status" value="1"/>
</dbReference>
<dbReference type="CDD" id="cd00009">
    <property type="entry name" value="AAA"/>
    <property type="match status" value="1"/>
</dbReference>
<dbReference type="GO" id="GO:0005524">
    <property type="term" value="F:ATP binding"/>
    <property type="evidence" value="ECO:0007669"/>
    <property type="project" value="InterPro"/>
</dbReference>
<comment type="caution">
    <text evidence="2">The sequence shown here is derived from an EMBL/GenBank/DDBJ whole genome shotgun (WGS) entry which is preliminary data.</text>
</comment>
<dbReference type="InterPro" id="IPR002611">
    <property type="entry name" value="IstB_ATP-bd"/>
</dbReference>
<dbReference type="PIRSF" id="PIRSF003073">
    <property type="entry name" value="DNAC_TnpB_IstB"/>
    <property type="match status" value="1"/>
</dbReference>
<dbReference type="InterPro" id="IPR028350">
    <property type="entry name" value="DNAC/IstB-like"/>
</dbReference>
<name>A0A5M9HUH6_9FIRM</name>
<gene>
    <name evidence="2" type="ORF">FNY66_14030</name>
</gene>
<evidence type="ECO:0000313" key="3">
    <source>
        <dbReference type="Proteomes" id="UP000322025"/>
    </source>
</evidence>
<dbReference type="Pfam" id="PF01695">
    <property type="entry name" value="IstB_IS21"/>
    <property type="match status" value="1"/>
</dbReference>
<dbReference type="SUPFAM" id="SSF52540">
    <property type="entry name" value="P-loop containing nucleoside triphosphate hydrolases"/>
    <property type="match status" value="1"/>
</dbReference>
<dbReference type="RefSeq" id="WP_150311548.1">
    <property type="nucleotide sequence ID" value="NZ_VMSO01000029.1"/>
</dbReference>
<sequence>MIDLSTVKELRALRLPGMARELESQLEEPQRYKALSFEDRLALLVDAENVSRRKNTIQRRIHEARLSESQACVEAIEYYEDRELDQGLITKLATCAYIRDNHHVVLKGATGAGKSYIANALGVAACRQLYKVRYVRMPDLLNEYAVAKNLNTQNKVKKAYARFDLLIIDEWLLRPLPESEAYDLLELIDACSRKGALILCTQYDVDDWYYRIDCDRAEDEGSAVAEGVLDRIINNKYSIEVKGRISMRKRHAFSDEGSGVNDNG</sequence>
<dbReference type="Proteomes" id="UP000322025">
    <property type="component" value="Unassembled WGS sequence"/>
</dbReference>
<dbReference type="GO" id="GO:0006260">
    <property type="term" value="P:DNA replication"/>
    <property type="evidence" value="ECO:0007669"/>
    <property type="project" value="TreeGrafter"/>
</dbReference>
<accession>A0A5M9HUH6</accession>
<dbReference type="PANTHER" id="PTHR30050:SF4">
    <property type="entry name" value="ATP-BINDING PROTEIN RV3427C IN INSERTION SEQUENCE-RELATED"/>
    <property type="match status" value="1"/>
</dbReference>
<feature type="domain" description="IstB-like ATP-binding" evidence="1">
    <location>
        <begin position="9"/>
        <end position="251"/>
    </location>
</feature>